<dbReference type="EMBL" id="JBHEZZ010000002">
    <property type="protein sequence ID" value="MFC1400445.1"/>
    <property type="molecule type" value="Genomic_DNA"/>
</dbReference>
<keyword evidence="3" id="KW-1185">Reference proteome</keyword>
<evidence type="ECO:0000259" key="1">
    <source>
        <dbReference type="Pfam" id="PF05076"/>
    </source>
</evidence>
<dbReference type="Proteomes" id="UP001592528">
    <property type="component" value="Unassembled WGS sequence"/>
</dbReference>
<comment type="caution">
    <text evidence="2">The sequence shown here is derived from an EMBL/GenBank/DDBJ whole genome shotgun (WGS) entry which is preliminary data.</text>
</comment>
<dbReference type="Pfam" id="PF05076">
    <property type="entry name" value="SUFU"/>
    <property type="match status" value="1"/>
</dbReference>
<organism evidence="2 3">
    <name type="scientific">Streptacidiphilus cavernicola</name>
    <dbReference type="NCBI Taxonomy" id="3342716"/>
    <lineage>
        <taxon>Bacteria</taxon>
        <taxon>Bacillati</taxon>
        <taxon>Actinomycetota</taxon>
        <taxon>Actinomycetes</taxon>
        <taxon>Kitasatosporales</taxon>
        <taxon>Streptomycetaceae</taxon>
        <taxon>Streptacidiphilus</taxon>
    </lineage>
</organism>
<accession>A0ABV6UG81</accession>
<reference evidence="2 3" key="1">
    <citation type="submission" date="2024-09" db="EMBL/GenBank/DDBJ databases">
        <authorList>
            <person name="Lee S.D."/>
        </authorList>
    </citation>
    <scope>NUCLEOTIDE SEQUENCE [LARGE SCALE GENOMIC DNA]</scope>
    <source>
        <strain evidence="2 3">N1-5</strain>
    </source>
</reference>
<evidence type="ECO:0000313" key="3">
    <source>
        <dbReference type="Proteomes" id="UP001592528"/>
    </source>
</evidence>
<gene>
    <name evidence="2" type="ORF">ACEZDJ_03985</name>
</gene>
<proteinExistence type="predicted"/>
<protein>
    <submittedName>
        <fullName evidence="2">Suppressor of fused domain protein</fullName>
    </submittedName>
</protein>
<dbReference type="InterPro" id="IPR020941">
    <property type="entry name" value="SUFU-like_domain"/>
</dbReference>
<dbReference type="RefSeq" id="WP_380521082.1">
    <property type="nucleotide sequence ID" value="NZ_JBHEZZ010000002.1"/>
</dbReference>
<sequence length="205" mass="21520">MNAPAIVRDLFIALQKELGEEDDGVAFDNGPGPLDRIDVLVHRATDPSGVTVLTTVGMCVEPMPAPEGRPAGERAELRLRRRGPVGPEEEGRLAIQLANLAAHPWTFGRPLGWGEIVTFGADIPTFPGHRHAFLAGPWTSDQAGFLEAGTAAVRIVNVVPISAAERAEALTKAPEAFFSDLLDRRDVLAPSAAAGAAPGAGGHSK</sequence>
<name>A0ABV6UG81_9ACTN</name>
<feature type="domain" description="Suppressor of fused-like" evidence="1">
    <location>
        <begin position="35"/>
        <end position="186"/>
    </location>
</feature>
<evidence type="ECO:0000313" key="2">
    <source>
        <dbReference type="EMBL" id="MFC1400445.1"/>
    </source>
</evidence>